<dbReference type="EMBL" id="VMFF01000044">
    <property type="protein sequence ID" value="TSC65464.1"/>
    <property type="molecule type" value="Genomic_DNA"/>
</dbReference>
<dbReference type="AlphaFoldDB" id="A0A554JAV4"/>
<reference evidence="1 2" key="1">
    <citation type="submission" date="2017-07" db="EMBL/GenBank/DDBJ databases">
        <title>Mechanisms for carbon and nitrogen cycling indicate functional differentiation within the Candidate Phyla Radiation.</title>
        <authorList>
            <person name="Danczak R.E."/>
            <person name="Johnston M.D."/>
            <person name="Kenah C."/>
            <person name="Slattery M."/>
            <person name="Wrighton K.C."/>
            <person name="Wilkins M.J."/>
        </authorList>
    </citation>
    <scope>NUCLEOTIDE SEQUENCE [LARGE SCALE GENOMIC DNA]</scope>
    <source>
        <strain evidence="1">Gr01-1014_77</strain>
    </source>
</reference>
<sequence>MIITFSWPAAQLYEKSAVAIAQLLSISGRLGSLKVLEAAIGGNDGLLKDSEVLFMEVRGLSNNLYMMPILGVYNIPIWQKVEDVVEMLREYTGVEPRVLINGDTSVLAYAAEEEARARYFRETLEVVREALKATRTWLRDPRIASMRQRIDRCFEKESDVVRFIGSRKELVFEDKK</sequence>
<protein>
    <submittedName>
        <fullName evidence="1">Uncharacterized protein</fullName>
    </submittedName>
</protein>
<evidence type="ECO:0000313" key="1">
    <source>
        <dbReference type="EMBL" id="TSC65464.1"/>
    </source>
</evidence>
<evidence type="ECO:0000313" key="2">
    <source>
        <dbReference type="Proteomes" id="UP000319613"/>
    </source>
</evidence>
<gene>
    <name evidence="1" type="ORF">G01um101477_467</name>
</gene>
<name>A0A554JAV4_9BACT</name>
<dbReference type="Proteomes" id="UP000319613">
    <property type="component" value="Unassembled WGS sequence"/>
</dbReference>
<proteinExistence type="predicted"/>
<organism evidence="1 2">
    <name type="scientific">Candidatus Doudnabacteria bacterium Gr01-1014_77</name>
    <dbReference type="NCBI Taxonomy" id="2017133"/>
    <lineage>
        <taxon>Bacteria</taxon>
        <taxon>Candidatus Doudnaibacteriota</taxon>
    </lineage>
</organism>
<accession>A0A554JAV4</accession>
<comment type="caution">
    <text evidence="1">The sequence shown here is derived from an EMBL/GenBank/DDBJ whole genome shotgun (WGS) entry which is preliminary data.</text>
</comment>